<feature type="region of interest" description="Disordered" evidence="1">
    <location>
        <begin position="757"/>
        <end position="792"/>
    </location>
</feature>
<feature type="region of interest" description="Disordered" evidence="1">
    <location>
        <begin position="184"/>
        <end position="223"/>
    </location>
</feature>
<feature type="region of interest" description="Disordered" evidence="1">
    <location>
        <begin position="883"/>
        <end position="939"/>
    </location>
</feature>
<feature type="compositionally biased region" description="Low complexity" evidence="1">
    <location>
        <begin position="766"/>
        <end position="776"/>
    </location>
</feature>
<dbReference type="AlphaFoldDB" id="A0A0G4I833"/>
<dbReference type="EMBL" id="CDMZ01005542">
    <property type="protein sequence ID" value="CEM53158.1"/>
    <property type="molecule type" value="Genomic_DNA"/>
</dbReference>
<name>A0A0G4I833_9ALVE</name>
<feature type="compositionally biased region" description="Basic residues" evidence="1">
    <location>
        <begin position="1094"/>
        <end position="1103"/>
    </location>
</feature>
<feature type="region of interest" description="Disordered" evidence="1">
    <location>
        <begin position="713"/>
        <end position="744"/>
    </location>
</feature>
<evidence type="ECO:0000313" key="2">
    <source>
        <dbReference type="EMBL" id="CEM53158.1"/>
    </source>
</evidence>
<reference evidence="2" key="1">
    <citation type="submission" date="2014-11" db="EMBL/GenBank/DDBJ databases">
        <authorList>
            <person name="Otto D Thomas"/>
            <person name="Naeem Raeece"/>
        </authorList>
    </citation>
    <scope>NUCLEOTIDE SEQUENCE</scope>
</reference>
<feature type="region of interest" description="Disordered" evidence="1">
    <location>
        <begin position="1015"/>
        <end position="1103"/>
    </location>
</feature>
<organism evidence="2">
    <name type="scientific">Chromera velia CCMP2878</name>
    <dbReference type="NCBI Taxonomy" id="1169474"/>
    <lineage>
        <taxon>Eukaryota</taxon>
        <taxon>Sar</taxon>
        <taxon>Alveolata</taxon>
        <taxon>Colpodellida</taxon>
        <taxon>Chromeraceae</taxon>
        <taxon>Chromera</taxon>
    </lineage>
</organism>
<feature type="compositionally biased region" description="Acidic residues" evidence="1">
    <location>
        <begin position="199"/>
        <end position="208"/>
    </location>
</feature>
<accession>A0A0G4I833</accession>
<feature type="region of interest" description="Disordered" evidence="1">
    <location>
        <begin position="505"/>
        <end position="551"/>
    </location>
</feature>
<sequence length="1103" mass="120327">MNSKPDLRFLYVRFGKTPLPDADVTLWVEGSPQKPKVFNRFEETVQRGGWEVSAAVKTAVWIRVESIEGPSLPSDSPRVPRHWFPCPLTGEGRVEIPDSLRESLDVLWKEEGEPQGIRSRSAVTCELALFLSPNPDSRSMPSWLEEGPLFCQGIPLEFERNPGIAKSLEIEEISFSRQVNGRQDAASASASASAGAAGAEEEEREGEGEAARPSQRRRVESAEERIDREIRAADRGALTFKVKCRPGLASSCPEMISLYMRQNHNEAGEEEEEENAPPLPTNVVSTCGETSTVTLSTKIGSDNRLRHALTHAGHFSFSAVQKRDGCVFATSPSREVKTVADISFLRERVSVFPSLAIWREVDGASSRLRQSDDVYVGAGRVCLRIHAALCDRFGIPLTKADYTAAQRDGFQVSATASVDGDEMGEAGGLSQPSWFEGVSSDDGVAALSESGHMILDINLNSSGNRLGGRFERAVRVEARLTNDASVRASQTIRLLFRERQREEIEKQKRRKEELERQKEEQESRKEARQAREEQLREKAPTLFRKGGQQAGGLRKAAEEKFRLPLCSALAELRRVYEKRKALFATLRSPSASPETARLSDLGVLHEWSPALKASERIWEEGSGRRAGFRGLLGAHLLIPRSTREGGQISSVSEVLGAVGHFSIFDHSDRFYKEAGQRSIIPQSFLCLSFKGLPPVLSCFVNECLLKRRKIDEEEGEEEESHSPDVEAAGGQPEEDSEDSLRRGAAVNRTSARLSALKRARLGGGHSAATSSSSSSARARREQQGRNQNSSQHILRSLAQDVRSLRAWVNPVSFSLGGFGVGASSSSSSACSSAAAAAAASSSSSSPGSSSDPHEAASGWLPTAEDVRACDALSGLLSESLKALAEGEGGRRRDGRSRSPNKDSPREPLLTTEIPVALPRPDQEAEGSDQSSSSSSSHLPSAALKDTFRACVMMLSSTVHLCFDFSEDAKEEEEGLGEKALLYVADLARECDPEEARLRAEELAEVTETISRLQEEERANFNEEANAAPKAKAKAKSKSRPEAKPKVSPRHLQVKQEEGSVQGTRESSEDQGDSDSSVVEITRVVPRSQEGATGKQRKRAKGRS</sequence>
<feature type="compositionally biased region" description="Basic and acidic residues" evidence="1">
    <location>
        <begin position="505"/>
        <end position="539"/>
    </location>
</feature>
<feature type="compositionally biased region" description="Basic and acidic residues" evidence="1">
    <location>
        <begin position="887"/>
        <end position="905"/>
    </location>
</feature>
<evidence type="ECO:0000256" key="1">
    <source>
        <dbReference type="SAM" id="MobiDB-lite"/>
    </source>
</evidence>
<protein>
    <submittedName>
        <fullName evidence="2">Uncharacterized protein</fullName>
    </submittedName>
</protein>
<feature type="compositionally biased region" description="Low complexity" evidence="1">
    <location>
        <begin position="185"/>
        <end position="198"/>
    </location>
</feature>
<proteinExistence type="predicted"/>
<dbReference type="VEuPathDB" id="CryptoDB:Cvel_11765"/>
<gene>
    <name evidence="2" type="ORF">Cvel_11765</name>
</gene>